<dbReference type="Pfam" id="PF13977">
    <property type="entry name" value="TetR_C_6"/>
    <property type="match status" value="1"/>
</dbReference>
<comment type="caution">
    <text evidence="7">The sequence shown here is derived from an EMBL/GenBank/DDBJ whole genome shotgun (WGS) entry which is preliminary data.</text>
</comment>
<dbReference type="RefSeq" id="WP_201808276.1">
    <property type="nucleotide sequence ID" value="NZ_JAERRI010000015.1"/>
</dbReference>
<evidence type="ECO:0000256" key="2">
    <source>
        <dbReference type="ARBA" id="ARBA00023015"/>
    </source>
</evidence>
<evidence type="ECO:0000256" key="4">
    <source>
        <dbReference type="ARBA" id="ARBA00023163"/>
    </source>
</evidence>
<name>A0ABS1MYI2_9ACTN</name>
<dbReference type="InterPro" id="IPR001647">
    <property type="entry name" value="HTH_TetR"/>
</dbReference>
<dbReference type="InterPro" id="IPR039538">
    <property type="entry name" value="BetI_C"/>
</dbReference>
<evidence type="ECO:0000313" key="7">
    <source>
        <dbReference type="EMBL" id="MBL1092832.1"/>
    </source>
</evidence>
<evidence type="ECO:0000256" key="5">
    <source>
        <dbReference type="PROSITE-ProRule" id="PRU00335"/>
    </source>
</evidence>
<evidence type="ECO:0000256" key="1">
    <source>
        <dbReference type="ARBA" id="ARBA00022491"/>
    </source>
</evidence>
<keyword evidence="4" id="KW-0804">Transcription</keyword>
<gene>
    <name evidence="7" type="ORF">JK360_26245</name>
</gene>
<dbReference type="PROSITE" id="PS50977">
    <property type="entry name" value="HTH_TETR_2"/>
    <property type="match status" value="1"/>
</dbReference>
<evidence type="ECO:0000313" key="8">
    <source>
        <dbReference type="Proteomes" id="UP000629371"/>
    </source>
</evidence>
<keyword evidence="8" id="KW-1185">Reference proteome</keyword>
<keyword evidence="2" id="KW-0805">Transcription regulation</keyword>
<sequence>MPKVVDPDARRREVVDALFRVVVRDGLQRTSLRAVADEAALNIGSLRHYFASQQELMDFAMQSMLDGLTDRLLRHVEHIGDLSRHPPAERLRLAAGLLAELLPLDERRRAEVTVFLDFNAAARTNPAFKDLSDQAAAGARRLVRRVLTRLDESGTLRPGRDLDIETERLTALLDGLGLGAVRNPDVLSPQICTAVLAAHLGDLAGEG</sequence>
<accession>A0ABS1MYI2</accession>
<dbReference type="Pfam" id="PF00440">
    <property type="entry name" value="TetR_N"/>
    <property type="match status" value="1"/>
</dbReference>
<keyword evidence="1" id="KW-0678">Repressor</keyword>
<dbReference type="Gene3D" id="1.10.357.10">
    <property type="entry name" value="Tetracycline Repressor, domain 2"/>
    <property type="match status" value="1"/>
</dbReference>
<proteinExistence type="predicted"/>
<dbReference type="SUPFAM" id="SSF48498">
    <property type="entry name" value="Tetracyclin repressor-like, C-terminal domain"/>
    <property type="match status" value="1"/>
</dbReference>
<dbReference type="PANTHER" id="PTHR30055:SF234">
    <property type="entry name" value="HTH-TYPE TRANSCRIPTIONAL REGULATOR BETI"/>
    <property type="match status" value="1"/>
</dbReference>
<dbReference type="InterPro" id="IPR023772">
    <property type="entry name" value="DNA-bd_HTH_TetR-type_CS"/>
</dbReference>
<dbReference type="SUPFAM" id="SSF46689">
    <property type="entry name" value="Homeodomain-like"/>
    <property type="match status" value="1"/>
</dbReference>
<feature type="domain" description="HTH tetR-type" evidence="6">
    <location>
        <begin position="8"/>
        <end position="68"/>
    </location>
</feature>
<dbReference type="PROSITE" id="PS01081">
    <property type="entry name" value="HTH_TETR_1"/>
    <property type="match status" value="1"/>
</dbReference>
<dbReference type="InterPro" id="IPR009057">
    <property type="entry name" value="Homeodomain-like_sf"/>
</dbReference>
<keyword evidence="3 5" id="KW-0238">DNA-binding</keyword>
<dbReference type="InterPro" id="IPR036271">
    <property type="entry name" value="Tet_transcr_reg_TetR-rel_C_sf"/>
</dbReference>
<evidence type="ECO:0000256" key="3">
    <source>
        <dbReference type="ARBA" id="ARBA00023125"/>
    </source>
</evidence>
<dbReference type="InterPro" id="IPR050109">
    <property type="entry name" value="HTH-type_TetR-like_transc_reg"/>
</dbReference>
<protein>
    <submittedName>
        <fullName evidence="7">TetR/AcrR family transcriptional regulator</fullName>
    </submittedName>
</protein>
<feature type="DNA-binding region" description="H-T-H motif" evidence="5">
    <location>
        <begin position="31"/>
        <end position="50"/>
    </location>
</feature>
<dbReference type="Proteomes" id="UP000629371">
    <property type="component" value="Unassembled WGS sequence"/>
</dbReference>
<organism evidence="7 8">
    <name type="scientific">Streptomyces siderophoricus</name>
    <dbReference type="NCBI Taxonomy" id="2802281"/>
    <lineage>
        <taxon>Bacteria</taxon>
        <taxon>Bacillati</taxon>
        <taxon>Actinomycetota</taxon>
        <taxon>Actinomycetes</taxon>
        <taxon>Kitasatosporales</taxon>
        <taxon>Streptomycetaceae</taxon>
        <taxon>Streptomyces</taxon>
    </lineage>
</organism>
<reference evidence="7 8" key="1">
    <citation type="submission" date="2021-01" db="EMBL/GenBank/DDBJ databases">
        <title>WGS of actinomycetes isolated from Thailand.</title>
        <authorList>
            <person name="Thawai C."/>
        </authorList>
    </citation>
    <scope>NUCLEOTIDE SEQUENCE [LARGE SCALE GENOMIC DNA]</scope>
    <source>
        <strain evidence="7 8">CH9-7</strain>
    </source>
</reference>
<dbReference type="EMBL" id="JAERRI010000015">
    <property type="protein sequence ID" value="MBL1092832.1"/>
    <property type="molecule type" value="Genomic_DNA"/>
</dbReference>
<dbReference type="PANTHER" id="PTHR30055">
    <property type="entry name" value="HTH-TYPE TRANSCRIPTIONAL REGULATOR RUTR"/>
    <property type="match status" value="1"/>
</dbReference>
<evidence type="ECO:0000259" key="6">
    <source>
        <dbReference type="PROSITE" id="PS50977"/>
    </source>
</evidence>